<organism evidence="2">
    <name type="scientific">uncultured Gemmatimonadaceae bacterium</name>
    <dbReference type="NCBI Taxonomy" id="246130"/>
    <lineage>
        <taxon>Bacteria</taxon>
        <taxon>Pseudomonadati</taxon>
        <taxon>Gemmatimonadota</taxon>
        <taxon>Gemmatimonadia</taxon>
        <taxon>Gemmatimonadales</taxon>
        <taxon>Gemmatimonadaceae</taxon>
        <taxon>environmental samples</taxon>
    </lineage>
</organism>
<dbReference type="AlphaFoldDB" id="A0A6J4MG96"/>
<proteinExistence type="predicted"/>
<reference evidence="2" key="1">
    <citation type="submission" date="2020-02" db="EMBL/GenBank/DDBJ databases">
        <authorList>
            <person name="Meier V. D."/>
        </authorList>
    </citation>
    <scope>NUCLEOTIDE SEQUENCE</scope>
    <source>
        <strain evidence="2">AVDCRST_MAG11</strain>
    </source>
</reference>
<evidence type="ECO:0000256" key="1">
    <source>
        <dbReference type="SAM" id="MobiDB-lite"/>
    </source>
</evidence>
<protein>
    <submittedName>
        <fullName evidence="2">Uncharacterized protein</fullName>
    </submittedName>
</protein>
<accession>A0A6J4MG96</accession>
<evidence type="ECO:0000313" key="2">
    <source>
        <dbReference type="EMBL" id="CAA9358797.1"/>
    </source>
</evidence>
<feature type="region of interest" description="Disordered" evidence="1">
    <location>
        <begin position="1"/>
        <end position="60"/>
    </location>
</feature>
<gene>
    <name evidence="2" type="ORF">AVDCRST_MAG11-3982</name>
</gene>
<feature type="compositionally biased region" description="Basic and acidic residues" evidence="1">
    <location>
        <begin position="45"/>
        <end position="60"/>
    </location>
</feature>
<sequence length="60" mass="6335">MTAPLAERGAGADERPSVSESHPVPVDARVVALEADPTPARGARPRSDEAVQRTERRSAS</sequence>
<name>A0A6J4MG96_9BACT</name>
<dbReference type="EMBL" id="CADCTU010000849">
    <property type="protein sequence ID" value="CAA9358797.1"/>
    <property type="molecule type" value="Genomic_DNA"/>
</dbReference>